<dbReference type="CDD" id="cd21077">
    <property type="entry name" value="DBD_Rad14"/>
    <property type="match status" value="1"/>
</dbReference>
<evidence type="ECO:0000256" key="10">
    <source>
        <dbReference type="ARBA" id="ARBA00072989"/>
    </source>
</evidence>
<keyword evidence="3" id="KW-0479">Metal-binding</keyword>
<dbReference type="GO" id="GO:0003684">
    <property type="term" value="F:damaged DNA binding"/>
    <property type="evidence" value="ECO:0007669"/>
    <property type="project" value="InterPro"/>
</dbReference>
<dbReference type="Pfam" id="PF05181">
    <property type="entry name" value="XPA_C"/>
    <property type="match status" value="1"/>
</dbReference>
<keyword evidence="4" id="KW-0227">DNA damage</keyword>
<keyword evidence="14" id="KW-1185">Reference proteome</keyword>
<feature type="region of interest" description="Disordered" evidence="11">
    <location>
        <begin position="66"/>
        <end position="109"/>
    </location>
</feature>
<dbReference type="GO" id="GO:0006284">
    <property type="term" value="P:base-excision repair"/>
    <property type="evidence" value="ECO:0007669"/>
    <property type="project" value="TreeGrafter"/>
</dbReference>
<keyword evidence="7" id="KW-0238">DNA-binding</keyword>
<evidence type="ECO:0000256" key="6">
    <source>
        <dbReference type="ARBA" id="ARBA00022833"/>
    </source>
</evidence>
<keyword evidence="9" id="KW-0539">Nucleus</keyword>
<dbReference type="GO" id="GO:0070914">
    <property type="term" value="P:UV-damage excision repair"/>
    <property type="evidence" value="ECO:0007669"/>
    <property type="project" value="TreeGrafter"/>
</dbReference>
<evidence type="ECO:0000256" key="5">
    <source>
        <dbReference type="ARBA" id="ARBA00022771"/>
    </source>
</evidence>
<dbReference type="Proteomes" id="UP001412239">
    <property type="component" value="Unassembled WGS sequence"/>
</dbReference>
<evidence type="ECO:0000256" key="9">
    <source>
        <dbReference type="ARBA" id="ARBA00023242"/>
    </source>
</evidence>
<dbReference type="EMBL" id="LN891061">
    <property type="protein sequence ID" value="CUS10006.1"/>
    <property type="molecule type" value="Genomic_DNA"/>
</dbReference>
<dbReference type="GO" id="GO:0000110">
    <property type="term" value="C:nucleotide-excision repair factor 1 complex"/>
    <property type="evidence" value="ECO:0007669"/>
    <property type="project" value="TreeGrafter"/>
</dbReference>
<dbReference type="GO" id="GO:1901255">
    <property type="term" value="P:nucleotide-excision repair involved in interstrand cross-link repair"/>
    <property type="evidence" value="ECO:0007669"/>
    <property type="project" value="TreeGrafter"/>
</dbReference>
<dbReference type="AlphaFoldDB" id="A0A292PR37"/>
<keyword evidence="5" id="KW-0863">Zinc-finger</keyword>
<dbReference type="Gene3D" id="3.90.530.10">
    <property type="entry name" value="XPA C-terminal domain"/>
    <property type="match status" value="1"/>
</dbReference>
<dbReference type="FunFam" id="3.90.530.10:FF:000003">
    <property type="entry name" value="Dna repair rad14 protein"/>
    <property type="match status" value="1"/>
</dbReference>
<reference evidence="13" key="1">
    <citation type="submission" date="2015-10" db="EMBL/GenBank/DDBJ databases">
        <authorList>
            <person name="Regsiter A."/>
            <person name="william w."/>
        </authorList>
    </citation>
    <scope>NUCLEOTIDE SEQUENCE</scope>
    <source>
        <strain evidence="13">Montdore</strain>
    </source>
</reference>
<dbReference type="SUPFAM" id="SSF46955">
    <property type="entry name" value="Putative DNA-binding domain"/>
    <property type="match status" value="1"/>
</dbReference>
<organism evidence="13 14">
    <name type="scientific">Tuber aestivum</name>
    <name type="common">summer truffle</name>
    <dbReference type="NCBI Taxonomy" id="59557"/>
    <lineage>
        <taxon>Eukaryota</taxon>
        <taxon>Fungi</taxon>
        <taxon>Dikarya</taxon>
        <taxon>Ascomycota</taxon>
        <taxon>Pezizomycotina</taxon>
        <taxon>Pezizomycetes</taxon>
        <taxon>Pezizales</taxon>
        <taxon>Tuberaceae</taxon>
        <taxon>Tuber</taxon>
    </lineage>
</organism>
<evidence type="ECO:0000256" key="11">
    <source>
        <dbReference type="SAM" id="MobiDB-lite"/>
    </source>
</evidence>
<evidence type="ECO:0000256" key="2">
    <source>
        <dbReference type="ARBA" id="ARBA00005548"/>
    </source>
</evidence>
<evidence type="ECO:0000256" key="3">
    <source>
        <dbReference type="ARBA" id="ARBA00022723"/>
    </source>
</evidence>
<keyword evidence="6" id="KW-0862">Zinc</keyword>
<feature type="compositionally biased region" description="Low complexity" evidence="11">
    <location>
        <begin position="74"/>
        <end position="89"/>
    </location>
</feature>
<dbReference type="InterPro" id="IPR037129">
    <property type="entry name" value="XPA_sf"/>
</dbReference>
<keyword evidence="8" id="KW-0234">DNA repair</keyword>
<evidence type="ECO:0000259" key="12">
    <source>
        <dbReference type="Pfam" id="PF05181"/>
    </source>
</evidence>
<name>A0A292PR37_9PEZI</name>
<dbReference type="InterPro" id="IPR000465">
    <property type="entry name" value="XPA/RAD14"/>
</dbReference>
<feature type="domain" description="XPA C-terminal" evidence="12">
    <location>
        <begin position="230"/>
        <end position="280"/>
    </location>
</feature>
<sequence length="369" mass="42667">MNNQCDLRFFFLGRFAPNYRYRTMTTEERSAPPVATARAPLTEEQRTRAEVNRLKAIAIREALREQADSSRAVTAPALSNANSSSSPTPGGKRSFTAMASNRKGGEGREDIAIKPARKFQKFVEYEFAKMKDTKGGFISAEDDPHSMLSAVDLQDKPAHMSLEDWAKHQLKMKLMKEKSGPYEPGLSVLAMGEKAQIRCYECNTVEIDWKWYETFKCRVCAGCKDKIPEKYSLLTKTECRNDYFLTDPELKDEELLPRIHKPNPHRSTWNNMMLYLRYQVEEFALKKWGSMENLDREFERRNGVRKKRKDDKFRAKLKSLKNKTRVESWKRSADNEKHEHVWGTAVTNASGESVRTCEECGFEIEELVF</sequence>
<accession>A0A292PR37</accession>
<evidence type="ECO:0000256" key="4">
    <source>
        <dbReference type="ARBA" id="ARBA00022763"/>
    </source>
</evidence>
<evidence type="ECO:0000313" key="14">
    <source>
        <dbReference type="Proteomes" id="UP001412239"/>
    </source>
</evidence>
<evidence type="ECO:0000256" key="8">
    <source>
        <dbReference type="ARBA" id="ARBA00023204"/>
    </source>
</evidence>
<dbReference type="PANTHER" id="PTHR10142">
    <property type="entry name" value="DNA REPAIR PROTEIN COMPLEMENTING XP-A CELLS"/>
    <property type="match status" value="1"/>
</dbReference>
<dbReference type="InterPro" id="IPR009061">
    <property type="entry name" value="DNA-bd_dom_put_sf"/>
</dbReference>
<gene>
    <name evidence="13" type="ORF">GSTUAT00005936001</name>
</gene>
<protein>
    <recommendedName>
        <fullName evidence="10">DNA repair protein RAD14</fullName>
    </recommendedName>
</protein>
<evidence type="ECO:0000256" key="1">
    <source>
        <dbReference type="ARBA" id="ARBA00004123"/>
    </source>
</evidence>
<dbReference type="NCBIfam" id="TIGR00598">
    <property type="entry name" value="rad14"/>
    <property type="match status" value="1"/>
</dbReference>
<dbReference type="GO" id="GO:0008270">
    <property type="term" value="F:zinc ion binding"/>
    <property type="evidence" value="ECO:0007669"/>
    <property type="project" value="UniProtKB-KW"/>
</dbReference>
<dbReference type="GO" id="GO:0000715">
    <property type="term" value="P:nucleotide-excision repair, DNA damage recognition"/>
    <property type="evidence" value="ECO:0007669"/>
    <property type="project" value="TreeGrafter"/>
</dbReference>
<dbReference type="InterPro" id="IPR022656">
    <property type="entry name" value="XPA_C"/>
</dbReference>
<dbReference type="PANTHER" id="PTHR10142:SF0">
    <property type="entry name" value="DNA REPAIR PROTEIN COMPLEMENTING XP-A CELLS"/>
    <property type="match status" value="1"/>
</dbReference>
<evidence type="ECO:0000256" key="7">
    <source>
        <dbReference type="ARBA" id="ARBA00023125"/>
    </source>
</evidence>
<comment type="subcellular location">
    <subcellularLocation>
        <location evidence="1">Nucleus</location>
    </subcellularLocation>
</comment>
<evidence type="ECO:0000313" key="13">
    <source>
        <dbReference type="EMBL" id="CUS10006.1"/>
    </source>
</evidence>
<comment type="similarity">
    <text evidence="2">Belongs to the XPA family.</text>
</comment>
<proteinExistence type="inferred from homology"/>